<sequence length="104" mass="12289">MAMDFITYDTRKNMLCSLPISYSFHKSIFYGPDSMKLNNESYPHLFKLRHYHGHSVEYFSSDIACLIKELKNYCRYIHGHQQKAALLMDKMSDPLVWKVEFTGD</sequence>
<keyword evidence="2" id="KW-1185">Reference proteome</keyword>
<comment type="caution">
    <text evidence="1">The sequence shown here is derived from an EMBL/GenBank/DDBJ whole genome shotgun (WGS) entry which is preliminary data.</text>
</comment>
<dbReference type="EMBL" id="JBHTCP010000009">
    <property type="protein sequence ID" value="MFC7370934.1"/>
    <property type="molecule type" value="Genomic_DNA"/>
</dbReference>
<name>A0ABW2NNQ9_9BACL</name>
<evidence type="ECO:0000313" key="2">
    <source>
        <dbReference type="Proteomes" id="UP001596549"/>
    </source>
</evidence>
<organism evidence="1 2">
    <name type="scientific">Fictibacillus iocasae</name>
    <dbReference type="NCBI Taxonomy" id="2715437"/>
    <lineage>
        <taxon>Bacteria</taxon>
        <taxon>Bacillati</taxon>
        <taxon>Bacillota</taxon>
        <taxon>Bacilli</taxon>
        <taxon>Bacillales</taxon>
        <taxon>Fictibacillaceae</taxon>
        <taxon>Fictibacillus</taxon>
    </lineage>
</organism>
<reference evidence="2" key="1">
    <citation type="journal article" date="2019" name="Int. J. Syst. Evol. Microbiol.">
        <title>The Global Catalogue of Microorganisms (GCM) 10K type strain sequencing project: providing services to taxonomists for standard genome sequencing and annotation.</title>
        <authorList>
            <consortium name="The Broad Institute Genomics Platform"/>
            <consortium name="The Broad Institute Genome Sequencing Center for Infectious Disease"/>
            <person name="Wu L."/>
            <person name="Ma J."/>
        </authorList>
    </citation>
    <scope>NUCLEOTIDE SEQUENCE [LARGE SCALE GENOMIC DNA]</scope>
    <source>
        <strain evidence="2">NBRC 106396</strain>
    </source>
</reference>
<protein>
    <submittedName>
        <fullName evidence="1">Uncharacterized protein</fullName>
    </submittedName>
</protein>
<evidence type="ECO:0000313" key="1">
    <source>
        <dbReference type="EMBL" id="MFC7370934.1"/>
    </source>
</evidence>
<dbReference type="RefSeq" id="WP_379747006.1">
    <property type="nucleotide sequence ID" value="NZ_JBHTCP010000009.1"/>
</dbReference>
<accession>A0ABW2NNQ9</accession>
<gene>
    <name evidence="1" type="ORF">ACFQPF_04535</name>
</gene>
<dbReference type="Proteomes" id="UP001596549">
    <property type="component" value="Unassembled WGS sequence"/>
</dbReference>
<proteinExistence type="predicted"/>